<comment type="pathway">
    <text evidence="1">Amino-acid degradation; L-leucine degradation; (S)-3-hydroxy-3-methylglutaryl-CoA from 3-isovaleryl-CoA: step 2/3.</text>
</comment>
<dbReference type="GO" id="GO:0006552">
    <property type="term" value="P:L-leucine catabolic process"/>
    <property type="evidence" value="ECO:0007669"/>
    <property type="project" value="UniProtKB-UniPathway"/>
</dbReference>
<reference evidence="10" key="3">
    <citation type="submission" date="2015-06" db="UniProtKB">
        <authorList>
            <consortium name="EnsemblMetazoa"/>
        </authorList>
    </citation>
    <scope>IDENTIFICATION</scope>
</reference>
<dbReference type="InterPro" id="IPR029045">
    <property type="entry name" value="ClpP/crotonase-like_dom_sf"/>
</dbReference>
<dbReference type="GO" id="GO:0004485">
    <property type="term" value="F:methylcrotonoyl-CoA carboxylase activity"/>
    <property type="evidence" value="ECO:0007669"/>
    <property type="project" value="UniProtKB-EC"/>
</dbReference>
<dbReference type="InterPro" id="IPR011763">
    <property type="entry name" value="COA_CT_C"/>
</dbReference>
<dbReference type="SUPFAM" id="SSF52096">
    <property type="entry name" value="ClpP/crotonase"/>
    <property type="match status" value="2"/>
</dbReference>
<reference evidence="11" key="1">
    <citation type="submission" date="2012-12" db="EMBL/GenBank/DDBJ databases">
        <authorList>
            <person name="Hellsten U."/>
            <person name="Grimwood J."/>
            <person name="Chapman J.A."/>
            <person name="Shapiro H."/>
            <person name="Aerts A."/>
            <person name="Otillar R.P."/>
            <person name="Terry A.Y."/>
            <person name="Boore J.L."/>
            <person name="Simakov O."/>
            <person name="Marletaz F."/>
            <person name="Cho S.-J."/>
            <person name="Edsinger-Gonzales E."/>
            <person name="Havlak P."/>
            <person name="Kuo D.-H."/>
            <person name="Larsson T."/>
            <person name="Lv J."/>
            <person name="Arendt D."/>
            <person name="Savage R."/>
            <person name="Osoegawa K."/>
            <person name="de Jong P."/>
            <person name="Lindberg D.R."/>
            <person name="Seaver E.C."/>
            <person name="Weisblat D.A."/>
            <person name="Putnam N.H."/>
            <person name="Grigoriev I.V."/>
            <person name="Rokhsar D.S."/>
        </authorList>
    </citation>
    <scope>NUCLEOTIDE SEQUENCE</scope>
    <source>
        <strain evidence="11">I ESC-2004</strain>
    </source>
</reference>
<comment type="catalytic activity">
    <reaction evidence="6">
        <text>3-methylbut-2-enoyl-CoA + hydrogencarbonate + ATP = 3-methyl-(2E)-glutaconyl-CoA + ADP + phosphate + H(+)</text>
        <dbReference type="Rhea" id="RHEA:13589"/>
        <dbReference type="ChEBI" id="CHEBI:15378"/>
        <dbReference type="ChEBI" id="CHEBI:17544"/>
        <dbReference type="ChEBI" id="CHEBI:30616"/>
        <dbReference type="ChEBI" id="CHEBI:43474"/>
        <dbReference type="ChEBI" id="CHEBI:57344"/>
        <dbReference type="ChEBI" id="CHEBI:57346"/>
        <dbReference type="ChEBI" id="CHEBI:456216"/>
        <dbReference type="EC" id="6.4.1.4"/>
    </reaction>
</comment>
<evidence type="ECO:0000256" key="5">
    <source>
        <dbReference type="ARBA" id="ARBA00031404"/>
    </source>
</evidence>
<dbReference type="Proteomes" id="UP000014760">
    <property type="component" value="Unassembled WGS sequence"/>
</dbReference>
<accession>R7TJA6</accession>
<dbReference type="OMA" id="FAYIEGQ"/>
<feature type="domain" description="CoA carboxyltransferase N-terminal" evidence="7">
    <location>
        <begin position="57"/>
        <end position="315"/>
    </location>
</feature>
<dbReference type="EC" id="6.4.1.4" evidence="2"/>
<evidence type="ECO:0000313" key="11">
    <source>
        <dbReference type="Proteomes" id="UP000014760"/>
    </source>
</evidence>
<dbReference type="FunFam" id="3.90.226.10:FF:000046">
    <property type="entry name" value="Geranyl-CoA carboxylase beta subunit"/>
    <property type="match status" value="1"/>
</dbReference>
<evidence type="ECO:0000259" key="8">
    <source>
        <dbReference type="PROSITE" id="PS50989"/>
    </source>
</evidence>
<dbReference type="Gene3D" id="3.90.226.10">
    <property type="entry name" value="2-enoyl-CoA Hydratase, Chain A, domain 1"/>
    <property type="match status" value="2"/>
</dbReference>
<dbReference type="InterPro" id="IPR045190">
    <property type="entry name" value="MCCB/AccD1-like"/>
</dbReference>
<dbReference type="OrthoDB" id="439921at2759"/>
<dbReference type="PANTHER" id="PTHR22855:SF47">
    <property type="entry name" value="METHYLCROTONOYL-COA CARBOXYLASE"/>
    <property type="match status" value="1"/>
</dbReference>
<reference evidence="9 11" key="2">
    <citation type="journal article" date="2013" name="Nature">
        <title>Insights into bilaterian evolution from three spiralian genomes.</title>
        <authorList>
            <person name="Simakov O."/>
            <person name="Marletaz F."/>
            <person name="Cho S.J."/>
            <person name="Edsinger-Gonzales E."/>
            <person name="Havlak P."/>
            <person name="Hellsten U."/>
            <person name="Kuo D.H."/>
            <person name="Larsson T."/>
            <person name="Lv J."/>
            <person name="Arendt D."/>
            <person name="Savage R."/>
            <person name="Osoegawa K."/>
            <person name="de Jong P."/>
            <person name="Grimwood J."/>
            <person name="Chapman J.A."/>
            <person name="Shapiro H."/>
            <person name="Aerts A."/>
            <person name="Otillar R.P."/>
            <person name="Terry A.Y."/>
            <person name="Boore J.L."/>
            <person name="Grigoriev I.V."/>
            <person name="Lindberg D.R."/>
            <person name="Seaver E.C."/>
            <person name="Weisblat D.A."/>
            <person name="Putnam N.H."/>
            <person name="Rokhsar D.S."/>
        </authorList>
    </citation>
    <scope>NUCLEOTIDE SEQUENCE</scope>
    <source>
        <strain evidence="9 11">I ESC-2004</strain>
    </source>
</reference>
<dbReference type="EMBL" id="KB310396">
    <property type="protein sequence ID" value="ELT91631.1"/>
    <property type="molecule type" value="Genomic_DNA"/>
</dbReference>
<evidence type="ECO:0000256" key="3">
    <source>
        <dbReference type="ARBA" id="ARBA00031109"/>
    </source>
</evidence>
<dbReference type="HOGENOM" id="CLU_018822_0_2_1"/>
<feature type="domain" description="CoA carboxyltransferase C-terminal" evidence="8">
    <location>
        <begin position="320"/>
        <end position="557"/>
    </location>
</feature>
<sequence length="557" mass="60834">MMALRSLSLTRTQVFRLSISTWKTSIHCRYMASSPSKKLFKQLNGSVDISSDEYKRNLAKSQHIINKYQQILAAATSGGGEKAVARHTQRNKKLLAQDRLRLLFDDADDALEVMPLAGIGMKYGDIPRAGILAVIGKINGIYCLVIANDATVKAGTIYPISLTKQLRCMRIVEHCKLPCVFVVDSGGAFLPLQSEIFNPGGRTFYKEALFNAMGIPQMAIVVGSCTAGAAYVPAMVQEAVIVKKIGTIFLAGPPLVKAALGELISPEDLGGADVHCSKSGLTDHYAETEEEAFETGRDIVASFNVDPVRLPEGYDEPAFDPEELIGLIPCSEQHFMDMYQVIARIVDGSRFQEFKQKYGQTLITGFAFIKGHLVGLIGNQGSMTEKAALKGAHFIQVCDQRNIPIIFLQNTAPDSESDAVISGKSIGGHSKLMSAVACCQVPKITVIVGNSFGPTNYMMAGRSFDPRFLFSWPNSKICISEPDVVMKELSESLSEEQKSKLTERVETQSNAVYASGRIWDDGVILPQDTRKVLGQCLNIISQKLPAASKTNYNVMRI</sequence>
<dbReference type="PROSITE" id="PS50989">
    <property type="entry name" value="COA_CT_CTER"/>
    <property type="match status" value="1"/>
</dbReference>
<proteinExistence type="predicted"/>
<dbReference type="PANTHER" id="PTHR22855">
    <property type="entry name" value="ACETYL, PROPIONYL, PYRUVATE, AND GLUTACONYL CARBOXYLASE-RELATED"/>
    <property type="match status" value="1"/>
</dbReference>
<gene>
    <name evidence="9" type="ORF">CAPTEDRAFT_181443</name>
</gene>
<evidence type="ECO:0000256" key="1">
    <source>
        <dbReference type="ARBA" id="ARBA00025711"/>
    </source>
</evidence>
<dbReference type="PROSITE" id="PS50980">
    <property type="entry name" value="COA_CT_NTER"/>
    <property type="match status" value="1"/>
</dbReference>
<dbReference type="GO" id="GO:1905202">
    <property type="term" value="C:methylcrotonoyl-CoA carboxylase complex"/>
    <property type="evidence" value="ECO:0007669"/>
    <property type="project" value="TreeGrafter"/>
</dbReference>
<evidence type="ECO:0000256" key="2">
    <source>
        <dbReference type="ARBA" id="ARBA00026116"/>
    </source>
</evidence>
<protein>
    <recommendedName>
        <fullName evidence="2">methylcrotonoyl-CoA carboxylase</fullName>
        <ecNumber evidence="2">6.4.1.4</ecNumber>
    </recommendedName>
    <alternativeName>
        <fullName evidence="5">3-methylcrotonyl-CoA carboxylase 2</fullName>
    </alternativeName>
    <alternativeName>
        <fullName evidence="3">3-methylcrotonyl-CoA carboxylase non-biotin-containing subunit</fullName>
    </alternativeName>
    <alternativeName>
        <fullName evidence="4">3-methylcrotonyl-CoA:carbon dioxide ligase subunit beta</fullName>
    </alternativeName>
</protein>
<dbReference type="InterPro" id="IPR011762">
    <property type="entry name" value="COA_CT_N"/>
</dbReference>
<dbReference type="GO" id="GO:0005739">
    <property type="term" value="C:mitochondrion"/>
    <property type="evidence" value="ECO:0007669"/>
    <property type="project" value="TreeGrafter"/>
</dbReference>
<dbReference type="EMBL" id="AMQN01013683">
    <property type="status" value="NOT_ANNOTATED_CDS"/>
    <property type="molecule type" value="Genomic_DNA"/>
</dbReference>
<dbReference type="AlphaFoldDB" id="R7TJA6"/>
<evidence type="ECO:0000259" key="7">
    <source>
        <dbReference type="PROSITE" id="PS50980"/>
    </source>
</evidence>
<evidence type="ECO:0000256" key="4">
    <source>
        <dbReference type="ARBA" id="ARBA00031237"/>
    </source>
</evidence>
<dbReference type="EnsemblMetazoa" id="CapteT181443">
    <property type="protein sequence ID" value="CapteP181443"/>
    <property type="gene ID" value="CapteG181443"/>
</dbReference>
<evidence type="ECO:0000313" key="9">
    <source>
        <dbReference type="EMBL" id="ELT91631.1"/>
    </source>
</evidence>
<evidence type="ECO:0000313" key="10">
    <source>
        <dbReference type="EnsemblMetazoa" id="CapteP181443"/>
    </source>
</evidence>
<dbReference type="InterPro" id="IPR034733">
    <property type="entry name" value="AcCoA_carboxyl_beta"/>
</dbReference>
<keyword evidence="11" id="KW-1185">Reference proteome</keyword>
<dbReference type="STRING" id="283909.R7TJA6"/>
<name>R7TJA6_CAPTE</name>
<evidence type="ECO:0000256" key="6">
    <source>
        <dbReference type="ARBA" id="ARBA00052347"/>
    </source>
</evidence>
<dbReference type="Pfam" id="PF01039">
    <property type="entry name" value="Carboxyl_trans"/>
    <property type="match status" value="1"/>
</dbReference>
<dbReference type="UniPathway" id="UPA00363">
    <property type="reaction ID" value="UER00861"/>
</dbReference>
<organism evidence="9">
    <name type="scientific">Capitella teleta</name>
    <name type="common">Polychaete worm</name>
    <dbReference type="NCBI Taxonomy" id="283909"/>
    <lineage>
        <taxon>Eukaryota</taxon>
        <taxon>Metazoa</taxon>
        <taxon>Spiralia</taxon>
        <taxon>Lophotrochozoa</taxon>
        <taxon>Annelida</taxon>
        <taxon>Polychaeta</taxon>
        <taxon>Sedentaria</taxon>
        <taxon>Scolecida</taxon>
        <taxon>Capitellidae</taxon>
        <taxon>Capitella</taxon>
    </lineage>
</organism>